<comment type="caution">
    <text evidence="4">The sequence shown here is derived from an EMBL/GenBank/DDBJ whole genome shotgun (WGS) entry which is preliminary data.</text>
</comment>
<evidence type="ECO:0000259" key="3">
    <source>
        <dbReference type="Pfam" id="PF13649"/>
    </source>
</evidence>
<dbReference type="EMBL" id="LPXO01000002">
    <property type="protein sequence ID" value="KUF11880.1"/>
    <property type="molecule type" value="Genomic_DNA"/>
</dbReference>
<dbReference type="PANTHER" id="PTHR43861">
    <property type="entry name" value="TRANS-ACONITATE 2-METHYLTRANSFERASE-RELATED"/>
    <property type="match status" value="1"/>
</dbReference>
<accession>A0A0W7WN09</accession>
<dbReference type="Proteomes" id="UP000054396">
    <property type="component" value="Unassembled WGS sequence"/>
</dbReference>
<keyword evidence="1" id="KW-0489">Methyltransferase</keyword>
<dbReference type="RefSeq" id="WP_058860998.1">
    <property type="nucleotide sequence ID" value="NZ_LPXO01000002.1"/>
</dbReference>
<proteinExistence type="predicted"/>
<keyword evidence="5" id="KW-1185">Reference proteome</keyword>
<evidence type="ECO:0000313" key="5">
    <source>
        <dbReference type="Proteomes" id="UP000054396"/>
    </source>
</evidence>
<dbReference type="CDD" id="cd02440">
    <property type="entry name" value="AdoMet_MTases"/>
    <property type="match status" value="1"/>
</dbReference>
<dbReference type="OrthoDB" id="9777638at2"/>
<dbReference type="PANTHER" id="PTHR43861:SF1">
    <property type="entry name" value="TRANS-ACONITATE 2-METHYLTRANSFERASE"/>
    <property type="match status" value="1"/>
</dbReference>
<dbReference type="AlphaFoldDB" id="A0A0W7WN09"/>
<evidence type="ECO:0000313" key="4">
    <source>
        <dbReference type="EMBL" id="KUF11880.1"/>
    </source>
</evidence>
<gene>
    <name evidence="4" type="ORF">AVJ23_04670</name>
</gene>
<dbReference type="SUPFAM" id="SSF53335">
    <property type="entry name" value="S-adenosyl-L-methionine-dependent methyltransferases"/>
    <property type="match status" value="1"/>
</dbReference>
<dbReference type="InterPro" id="IPR041698">
    <property type="entry name" value="Methyltransf_25"/>
</dbReference>
<dbReference type="GO" id="GO:0032259">
    <property type="term" value="P:methylation"/>
    <property type="evidence" value="ECO:0007669"/>
    <property type="project" value="UniProtKB-KW"/>
</dbReference>
<dbReference type="STRING" id="1685382.AVJ23_04670"/>
<organism evidence="4 5">
    <name type="scientific">Pseudoponticoccus marisrubri</name>
    <dbReference type="NCBI Taxonomy" id="1685382"/>
    <lineage>
        <taxon>Bacteria</taxon>
        <taxon>Pseudomonadati</taxon>
        <taxon>Pseudomonadota</taxon>
        <taxon>Alphaproteobacteria</taxon>
        <taxon>Rhodobacterales</taxon>
        <taxon>Roseobacteraceae</taxon>
        <taxon>Pseudoponticoccus</taxon>
    </lineage>
</organism>
<dbReference type="Pfam" id="PF13649">
    <property type="entry name" value="Methyltransf_25"/>
    <property type="match status" value="1"/>
</dbReference>
<reference evidence="4 5" key="1">
    <citation type="submission" date="2015-12" db="EMBL/GenBank/DDBJ databases">
        <authorList>
            <person name="Shamseldin A."/>
            <person name="Moawad H."/>
            <person name="Abd El-Rahim W.M."/>
            <person name="Sadowsky M.J."/>
        </authorList>
    </citation>
    <scope>NUCLEOTIDE SEQUENCE [LARGE SCALE GENOMIC DNA]</scope>
    <source>
        <strain evidence="4 5">SJ5A-1</strain>
    </source>
</reference>
<feature type="domain" description="Methyltransferase" evidence="3">
    <location>
        <begin position="59"/>
        <end position="152"/>
    </location>
</feature>
<dbReference type="GO" id="GO:0008168">
    <property type="term" value="F:methyltransferase activity"/>
    <property type="evidence" value="ECO:0007669"/>
    <property type="project" value="UniProtKB-KW"/>
</dbReference>
<dbReference type="Gene3D" id="3.40.50.150">
    <property type="entry name" value="Vaccinia Virus protein VP39"/>
    <property type="match status" value="1"/>
</dbReference>
<name>A0A0W7WN09_9RHOB</name>
<keyword evidence="2" id="KW-0808">Transferase</keyword>
<sequence length="292" mass="30696">MSDPPAPQFAPENDAQRRFWDEGPGRVWAALHDELDAMYAQIGAAVLAAAAPQRGECALDIGCGAGATTRALARAVGPEGRATGLDVSSSLLGAARAASQAAPPAPDYVLADAQLWRPATPVDLALSRMGVMFFADPDAAFANIRAMLRPGGRLAFICWRGAEENPLFSLPHTAAVEMLGPPEDAASDPDAPGPMAFRDPDRVFGILQRSGFERITIETVHPPISFPGDVTRAAELATAVGPASRHLRDKGAGPEALEQLRARLRDDFAPYSADGLCVLPASMNLVTARNPG</sequence>
<evidence type="ECO:0000256" key="1">
    <source>
        <dbReference type="ARBA" id="ARBA00022603"/>
    </source>
</evidence>
<dbReference type="InterPro" id="IPR029063">
    <property type="entry name" value="SAM-dependent_MTases_sf"/>
</dbReference>
<protein>
    <recommendedName>
        <fullName evidence="3">Methyltransferase domain-containing protein</fullName>
    </recommendedName>
</protein>
<evidence type="ECO:0000256" key="2">
    <source>
        <dbReference type="ARBA" id="ARBA00022679"/>
    </source>
</evidence>